<dbReference type="EMBL" id="BBMT01000007">
    <property type="protein sequence ID" value="GAL35461.1"/>
    <property type="molecule type" value="Genomic_DNA"/>
</dbReference>
<organism evidence="1 2">
    <name type="scientific">Vibrio maritimus</name>
    <dbReference type="NCBI Taxonomy" id="990268"/>
    <lineage>
        <taxon>Bacteria</taxon>
        <taxon>Pseudomonadati</taxon>
        <taxon>Pseudomonadota</taxon>
        <taxon>Gammaproteobacteria</taxon>
        <taxon>Vibrionales</taxon>
        <taxon>Vibrionaceae</taxon>
        <taxon>Vibrio</taxon>
    </lineage>
</organism>
<reference evidence="1 2" key="2">
    <citation type="submission" date="2014-09" db="EMBL/GenBank/DDBJ databases">
        <authorList>
            <consortium name="NBRP consortium"/>
            <person name="Sawabe T."/>
            <person name="Meirelles P."/>
            <person name="Nakanishi M."/>
            <person name="Sayaka M."/>
            <person name="Hattori M."/>
            <person name="Ohkuma M."/>
        </authorList>
    </citation>
    <scope>NUCLEOTIDE SEQUENCE [LARGE SCALE GENOMIC DNA]</scope>
    <source>
        <strain evidence="1 2">JCM 19240</strain>
    </source>
</reference>
<dbReference type="InterPro" id="IPR032466">
    <property type="entry name" value="Metal_Hydrolase"/>
</dbReference>
<gene>
    <name evidence="1" type="ORF">JCM19240_308</name>
</gene>
<name>A0A090T693_9VIBR</name>
<comment type="caution">
    <text evidence="1">The sequence shown here is derived from an EMBL/GenBank/DDBJ whole genome shotgun (WGS) entry which is preliminary data.</text>
</comment>
<protein>
    <recommendedName>
        <fullName evidence="3">Membrane dipeptidase</fullName>
    </recommendedName>
</protein>
<evidence type="ECO:0000313" key="1">
    <source>
        <dbReference type="EMBL" id="GAL35461.1"/>
    </source>
</evidence>
<evidence type="ECO:0000313" key="2">
    <source>
        <dbReference type="Proteomes" id="UP000029224"/>
    </source>
</evidence>
<proteinExistence type="predicted"/>
<dbReference type="PROSITE" id="PS51365">
    <property type="entry name" value="RENAL_DIPEPTIDASE_2"/>
    <property type="match status" value="1"/>
</dbReference>
<sequence length="176" mass="19570">MASTYGCENDETLKQTAERMEKLGLEKGDEDYRLAACYRLVSDEDAKRIAERGGVVSVTFTEWMMDGQWKSDITPKDAAMMVDGAVKVLGVDHVGIATDDMQTVEQVVAFASKYKDSYADNGYMLNAFDKGATGCAELSKHIAALTDELRKMGYSDDDLAKIYGKNLMRVYAQTWK</sequence>
<keyword evidence="2" id="KW-1185">Reference proteome</keyword>
<dbReference type="PANTHER" id="PTHR10443:SF12">
    <property type="entry name" value="DIPEPTIDASE"/>
    <property type="match status" value="1"/>
</dbReference>
<dbReference type="Pfam" id="PF01244">
    <property type="entry name" value="Peptidase_M19"/>
    <property type="match status" value="1"/>
</dbReference>
<dbReference type="GO" id="GO:0070573">
    <property type="term" value="F:metallodipeptidase activity"/>
    <property type="evidence" value="ECO:0007669"/>
    <property type="project" value="InterPro"/>
</dbReference>
<evidence type="ECO:0008006" key="3">
    <source>
        <dbReference type="Google" id="ProtNLM"/>
    </source>
</evidence>
<dbReference type="Proteomes" id="UP000029224">
    <property type="component" value="Unassembled WGS sequence"/>
</dbReference>
<dbReference type="PANTHER" id="PTHR10443">
    <property type="entry name" value="MICROSOMAL DIPEPTIDASE"/>
    <property type="match status" value="1"/>
</dbReference>
<dbReference type="AlphaFoldDB" id="A0A090T693"/>
<dbReference type="Gene3D" id="3.20.20.140">
    <property type="entry name" value="Metal-dependent hydrolases"/>
    <property type="match status" value="1"/>
</dbReference>
<accession>A0A090T693</accession>
<reference evidence="1 2" key="1">
    <citation type="submission" date="2014-09" db="EMBL/GenBank/DDBJ databases">
        <title>Vibrio maritimus JCM 19240. (C210) whole genome shotgun sequence.</title>
        <authorList>
            <person name="Sawabe T."/>
            <person name="Meirelles P."/>
            <person name="Nakanishi M."/>
            <person name="Sayaka M."/>
            <person name="Hattori M."/>
            <person name="Ohkuma M."/>
        </authorList>
    </citation>
    <scope>NUCLEOTIDE SEQUENCE [LARGE SCALE GENOMIC DNA]</scope>
    <source>
        <strain evidence="1 2">JCM 19240</strain>
    </source>
</reference>
<dbReference type="InterPro" id="IPR008257">
    <property type="entry name" value="Pept_M19"/>
</dbReference>
<dbReference type="GO" id="GO:0006508">
    <property type="term" value="P:proteolysis"/>
    <property type="evidence" value="ECO:0007669"/>
    <property type="project" value="InterPro"/>
</dbReference>
<dbReference type="SUPFAM" id="SSF51556">
    <property type="entry name" value="Metallo-dependent hydrolases"/>
    <property type="match status" value="1"/>
</dbReference>